<accession>A0A844CUF7</accession>
<evidence type="ECO:0000313" key="2">
    <source>
        <dbReference type="EMBL" id="MRU15669.1"/>
    </source>
</evidence>
<dbReference type="OrthoDB" id="9790710at2"/>
<keyword evidence="3" id="KW-1185">Reference proteome</keyword>
<comment type="caution">
    <text evidence="2">The sequence shown here is derived from an EMBL/GenBank/DDBJ whole genome shotgun (WGS) entry which is preliminary data.</text>
</comment>
<protein>
    <submittedName>
        <fullName evidence="2">Glycosyltransferase family 4 protein</fullName>
    </submittedName>
</protein>
<sequence>MACVRILITVNAAWNIWNFRRPLVESLLADGHRVTILAPKDDTVPKLQALGCSVRHLEMNAKGLNPLQDTKLLLRLRQHFRDLRPDVILSFTIKNNIFGAIAAKSTRIPFIPNVTGLGTAFLSGGFLEKVAGMLYKIAFRNLPIVFFQNEDDQTLFLERGLVTNSQARRLPGSGIDLDRFAAAASPAEDEAPIFLMIARLLRDKGVIEYVEAARRVKARHAQARFQLLGATDAVNRTAIDGQTVAGWEREGIIEYLGTVEDVRPMIEASHCVVLPSYREGAPRTLIEAAAMARPLIATDVPGCRAVVDDKTTGFLCEARSAESLAAACEAFISLPSEERAALGCAGRAKMEREYGQNIVLDAYRAALRDLGPATCHVAA</sequence>
<dbReference type="CDD" id="cd03808">
    <property type="entry name" value="GT4_CapM-like"/>
    <property type="match status" value="1"/>
</dbReference>
<dbReference type="InterPro" id="IPR028098">
    <property type="entry name" value="Glyco_trans_4-like_N"/>
</dbReference>
<dbReference type="Proteomes" id="UP000564704">
    <property type="component" value="Unassembled WGS sequence"/>
</dbReference>
<dbReference type="EMBL" id="SZWE01000001">
    <property type="protein sequence ID" value="MRU15669.1"/>
    <property type="molecule type" value="Genomic_DNA"/>
</dbReference>
<proteinExistence type="predicted"/>
<keyword evidence="2" id="KW-0808">Transferase</keyword>
<feature type="domain" description="Glycosyltransferase subfamily 4-like N-terminal" evidence="1">
    <location>
        <begin position="21"/>
        <end position="168"/>
    </location>
</feature>
<dbReference type="GO" id="GO:0016757">
    <property type="term" value="F:glycosyltransferase activity"/>
    <property type="evidence" value="ECO:0007669"/>
    <property type="project" value="UniProtKB-ARBA"/>
</dbReference>
<name>A0A844CUF7_9RHOB</name>
<organism evidence="2 3">
    <name type="scientific">Roseovarius bejariae</name>
    <dbReference type="NCBI Taxonomy" id="2576383"/>
    <lineage>
        <taxon>Bacteria</taxon>
        <taxon>Pseudomonadati</taxon>
        <taxon>Pseudomonadota</taxon>
        <taxon>Alphaproteobacteria</taxon>
        <taxon>Rhodobacterales</taxon>
        <taxon>Roseobacteraceae</taxon>
        <taxon>Roseovarius</taxon>
    </lineage>
</organism>
<evidence type="ECO:0000313" key="3">
    <source>
        <dbReference type="Proteomes" id="UP000564704"/>
    </source>
</evidence>
<reference evidence="2 3" key="1">
    <citation type="submission" date="2019-05" db="EMBL/GenBank/DDBJ databases">
        <title>Roseovarius bejariae sp. nov., a moderately halophylic bacterium isolated from a saline soil in Rambla Salada (Murcia).</title>
        <authorList>
            <person name="Castro D.J."/>
            <person name="Gomez-Altuve A."/>
            <person name="Reina J.C."/>
            <person name="Rodriguez M."/>
            <person name="Sampedro I."/>
            <person name="Llamas I."/>
            <person name="Martinez-Checa F."/>
        </authorList>
    </citation>
    <scope>NUCLEOTIDE SEQUENCE [LARGE SCALE GENOMIC DNA]</scope>
    <source>
        <strain evidence="2 3">A21</strain>
    </source>
</reference>
<dbReference type="PANTHER" id="PTHR12526:SF638">
    <property type="entry name" value="SPORE COAT PROTEIN SA"/>
    <property type="match status" value="1"/>
</dbReference>
<dbReference type="Gene3D" id="3.40.50.2000">
    <property type="entry name" value="Glycogen Phosphorylase B"/>
    <property type="match status" value="2"/>
</dbReference>
<dbReference type="PANTHER" id="PTHR12526">
    <property type="entry name" value="GLYCOSYLTRANSFERASE"/>
    <property type="match status" value="1"/>
</dbReference>
<gene>
    <name evidence="2" type="ORF">FDP25_09530</name>
</gene>
<dbReference type="SUPFAM" id="SSF53756">
    <property type="entry name" value="UDP-Glycosyltransferase/glycogen phosphorylase"/>
    <property type="match status" value="1"/>
</dbReference>
<evidence type="ECO:0000259" key="1">
    <source>
        <dbReference type="Pfam" id="PF13579"/>
    </source>
</evidence>
<dbReference type="Pfam" id="PF13579">
    <property type="entry name" value="Glyco_trans_4_4"/>
    <property type="match status" value="1"/>
</dbReference>
<dbReference type="Pfam" id="PF13692">
    <property type="entry name" value="Glyco_trans_1_4"/>
    <property type="match status" value="1"/>
</dbReference>
<dbReference type="AlphaFoldDB" id="A0A844CUF7"/>